<dbReference type="Proteomes" id="UP000267096">
    <property type="component" value="Unassembled WGS sequence"/>
</dbReference>
<evidence type="ECO:0000313" key="1">
    <source>
        <dbReference type="EMBL" id="VDK25196.1"/>
    </source>
</evidence>
<reference evidence="3" key="1">
    <citation type="submission" date="2017-02" db="UniProtKB">
        <authorList>
            <consortium name="WormBaseParasite"/>
        </authorList>
    </citation>
    <scope>IDENTIFICATION</scope>
</reference>
<accession>A0A0M3JCU9</accession>
<evidence type="ECO:0000313" key="3">
    <source>
        <dbReference type="WBParaSite" id="ASIM_0000543201-mRNA-1"/>
    </source>
</evidence>
<protein>
    <submittedName>
        <fullName evidence="3">Phospholipid scramblase</fullName>
    </submittedName>
</protein>
<reference evidence="1 2" key="2">
    <citation type="submission" date="2018-11" db="EMBL/GenBank/DDBJ databases">
        <authorList>
            <consortium name="Pathogen Informatics"/>
        </authorList>
    </citation>
    <scope>NUCLEOTIDE SEQUENCE [LARGE SCALE GENOMIC DNA]</scope>
</reference>
<organism evidence="3">
    <name type="scientific">Anisakis simplex</name>
    <name type="common">Herring worm</name>
    <dbReference type="NCBI Taxonomy" id="6269"/>
    <lineage>
        <taxon>Eukaryota</taxon>
        <taxon>Metazoa</taxon>
        <taxon>Ecdysozoa</taxon>
        <taxon>Nematoda</taxon>
        <taxon>Chromadorea</taxon>
        <taxon>Rhabditida</taxon>
        <taxon>Spirurina</taxon>
        <taxon>Ascaridomorpha</taxon>
        <taxon>Ascaridoidea</taxon>
        <taxon>Anisakidae</taxon>
        <taxon>Anisakis</taxon>
        <taxon>Anisakis simplex complex</taxon>
    </lineage>
</organism>
<sequence>MAVAVMANWDGLCADMRVETDPECLSGNYSDPESGKAIFRTDSGLFEIRMRGFPLGCALKFKIFGL</sequence>
<keyword evidence="2" id="KW-1185">Reference proteome</keyword>
<proteinExistence type="predicted"/>
<evidence type="ECO:0000313" key="2">
    <source>
        <dbReference type="Proteomes" id="UP000267096"/>
    </source>
</evidence>
<dbReference type="WBParaSite" id="ASIM_0000543201-mRNA-1">
    <property type="protein sequence ID" value="ASIM_0000543201-mRNA-1"/>
    <property type="gene ID" value="ASIM_0000543201"/>
</dbReference>
<dbReference type="EMBL" id="UYRR01010008">
    <property type="protein sequence ID" value="VDK25196.1"/>
    <property type="molecule type" value="Genomic_DNA"/>
</dbReference>
<gene>
    <name evidence="1" type="ORF">ASIM_LOCUS5233</name>
</gene>
<name>A0A0M3JCU9_ANISI</name>
<dbReference type="AlphaFoldDB" id="A0A0M3JCU9"/>